<organism evidence="2 3">
    <name type="scientific">Psychrobacillus glaciei</name>
    <dbReference type="NCBI Taxonomy" id="2283160"/>
    <lineage>
        <taxon>Bacteria</taxon>
        <taxon>Bacillati</taxon>
        <taxon>Bacillota</taxon>
        <taxon>Bacilli</taxon>
        <taxon>Bacillales</taxon>
        <taxon>Bacillaceae</taxon>
        <taxon>Psychrobacillus</taxon>
    </lineage>
</organism>
<keyword evidence="1" id="KW-1133">Transmembrane helix</keyword>
<feature type="transmembrane region" description="Helical" evidence="1">
    <location>
        <begin position="197"/>
        <end position="217"/>
    </location>
</feature>
<dbReference type="OrthoDB" id="2182676at2"/>
<dbReference type="Pfam" id="PF04854">
    <property type="entry name" value="DUF624"/>
    <property type="match status" value="1"/>
</dbReference>
<evidence type="ECO:0000313" key="3">
    <source>
        <dbReference type="Proteomes" id="UP000325517"/>
    </source>
</evidence>
<sequence length="241" mass="28097">MREFSGFMGVIYGSTEWIMRFSTINIIWFLMNVPITFIILSLYLNNFGIEFVLSLLPLLLFIPALFIPSTIAMFATVRDWVLKKDQSSLTKAFFAYMKSDYKKSFLSGLILMSIWLIWIADFYYFSKNDLLRMIFLIVGVTLFVYSIIFFALSVHYQMGIKKLIIHTFFVTVGNPILFFFVLTSNLVLFYLSATKVLFLFPLFTGSLSAYLCFAVFYRLTLKIENKTLTNKLVNKYNRSVD</sequence>
<feature type="transmembrane region" description="Helical" evidence="1">
    <location>
        <begin position="21"/>
        <end position="43"/>
    </location>
</feature>
<gene>
    <name evidence="2" type="ORF">PB01_10085</name>
</gene>
<accession>A0A5J6SMB2</accession>
<name>A0A5J6SMB2_9BACI</name>
<dbReference type="InterPro" id="IPR006938">
    <property type="entry name" value="DUF624"/>
</dbReference>
<feature type="transmembrane region" description="Helical" evidence="1">
    <location>
        <begin position="55"/>
        <end position="77"/>
    </location>
</feature>
<dbReference type="KEGG" id="psyo:PB01_10085"/>
<feature type="transmembrane region" description="Helical" evidence="1">
    <location>
        <begin position="105"/>
        <end position="125"/>
    </location>
</feature>
<dbReference type="EMBL" id="CP031223">
    <property type="protein sequence ID" value="QFF99150.1"/>
    <property type="molecule type" value="Genomic_DNA"/>
</dbReference>
<dbReference type="AlphaFoldDB" id="A0A5J6SMB2"/>
<keyword evidence="1" id="KW-0812">Transmembrane</keyword>
<proteinExistence type="predicted"/>
<keyword evidence="3" id="KW-1185">Reference proteome</keyword>
<evidence type="ECO:0000256" key="1">
    <source>
        <dbReference type="SAM" id="Phobius"/>
    </source>
</evidence>
<feature type="transmembrane region" description="Helical" evidence="1">
    <location>
        <begin position="164"/>
        <end position="191"/>
    </location>
</feature>
<feature type="transmembrane region" description="Helical" evidence="1">
    <location>
        <begin position="131"/>
        <end position="152"/>
    </location>
</feature>
<dbReference type="RefSeq" id="WP_151700080.1">
    <property type="nucleotide sequence ID" value="NZ_CP031223.1"/>
</dbReference>
<evidence type="ECO:0000313" key="2">
    <source>
        <dbReference type="EMBL" id="QFF99150.1"/>
    </source>
</evidence>
<protein>
    <submittedName>
        <fullName evidence="2">DUF624 domain-containing protein</fullName>
    </submittedName>
</protein>
<dbReference type="Proteomes" id="UP000325517">
    <property type="component" value="Chromosome"/>
</dbReference>
<reference evidence="2 3" key="1">
    <citation type="submission" date="2018-07" db="EMBL/GenBank/DDBJ databases">
        <title>Complete genome sequence of Psychrobacillus sp. PB01, isolated from iceberg, and comparative genome analysis of Psychrobacillus strains.</title>
        <authorList>
            <person name="Lee P.C."/>
        </authorList>
    </citation>
    <scope>NUCLEOTIDE SEQUENCE [LARGE SCALE GENOMIC DNA]</scope>
    <source>
        <strain evidence="2 3">PB01</strain>
    </source>
</reference>
<keyword evidence="1" id="KW-0472">Membrane</keyword>